<dbReference type="GO" id="GO:0009002">
    <property type="term" value="F:serine-type D-Ala-D-Ala carboxypeptidase activity"/>
    <property type="evidence" value="ECO:0007669"/>
    <property type="project" value="UniProtKB-EC"/>
</dbReference>
<dbReference type="PANTHER" id="PTHR32282:SF11">
    <property type="entry name" value="PENICILLIN-BINDING PROTEIN 1B"/>
    <property type="match status" value="1"/>
</dbReference>
<dbReference type="EC" id="3.4.16.4" evidence="3"/>
<feature type="compositionally biased region" description="Low complexity" evidence="23">
    <location>
        <begin position="829"/>
        <end position="854"/>
    </location>
</feature>
<evidence type="ECO:0000256" key="17">
    <source>
        <dbReference type="ARBA" id="ARBA00023251"/>
    </source>
</evidence>
<evidence type="ECO:0000256" key="6">
    <source>
        <dbReference type="ARBA" id="ARBA00022645"/>
    </source>
</evidence>
<dbReference type="GO" id="GO:0071555">
    <property type="term" value="P:cell wall organization"/>
    <property type="evidence" value="ECO:0007669"/>
    <property type="project" value="UniProtKB-KW"/>
</dbReference>
<dbReference type="EC" id="2.4.99.28" evidence="21"/>
<evidence type="ECO:0000256" key="14">
    <source>
        <dbReference type="ARBA" id="ARBA00022984"/>
    </source>
</evidence>
<keyword evidence="19" id="KW-0961">Cell wall biogenesis/degradation</keyword>
<evidence type="ECO:0000313" key="27">
    <source>
        <dbReference type="EMBL" id="HIS47823.1"/>
    </source>
</evidence>
<sequence length="872" mass="94926">MDYSKYGISKKKQNLRSSAKKAKKKAGFTVFRVFIICFIFIAVIGVSAGIGGFRGIIDSSPELDLTAIAPKGFKSYIYSIDGQLQHEIVGTESNRIYVSIDQINENVQNAFIALEDERFRTHNGIDPRGIVRAFFVGIANGGNFTEGASTITQQLLKLTVFSGGAESNQLLRFRRKFQEQYLALELEKQLSKDEILEAYLNTINLGRSCYGVEAAANYYFNKSASELDVSEAAVLASIAQSPTNNNPVDNPETNNTRRETTINYMYDQGLIDEATRDEALADTGIYDEIAANAAAYTAEQAEVYTYYEEAAIEQVIEDLQTKAGYTRDEAYNAIYSGAYKIYLAQDPEIQQVVDEAYADNSNFPNTEYLLDYSLSIYTNPDDPTDDTTINYNTDNLLEYTGGEYAFFSTEEAAMEAIQGYKDSLGIVEGETKYVESISLSPQVQSSFVVIEQSTGYVSAIIGGRGEKTVNFALNRATDSTRQPGSVFKILSTYAPALDACGDTLASTKIDQNVVTKSSTLDFTIRNVDRVETLRNMTFRDAIAQSKNTVAVRTLQEDVGTDLALKYLTENFHITTMDMVNDAVDVLAIGGITNGVTNLELTAAFASIANQGQYIRPVFYSKVLDANDNVVLENSADAPETSTSLKATTAYELTSAMEDVVNTSAGTASSFVNVPNMHIAGKTGTTDSYKDTWFVGYSPYYTAGIWFGYDNNIDPTDRSGFRLYQHEVLWGRIMTQIDSVKGLEDKEFEMPDGIVEATVCTETGLRASSSCNATTEIMASDKVPTQTCTQCTAAQVCTVCGGLATENSPGTRWARGSSIPSYYCTCQPQTESETQTSSDSSTSTDTPSDPSSGADGAAGGGTTVTPDPGTTTP</sequence>
<dbReference type="AlphaFoldDB" id="A0A9D1F5A5"/>
<dbReference type="InterPro" id="IPR050396">
    <property type="entry name" value="Glycosyltr_51/Transpeptidase"/>
</dbReference>
<dbReference type="Gene3D" id="3.40.710.10">
    <property type="entry name" value="DD-peptidase/beta-lactamase superfamily"/>
    <property type="match status" value="1"/>
</dbReference>
<evidence type="ECO:0000313" key="28">
    <source>
        <dbReference type="Proteomes" id="UP000823927"/>
    </source>
</evidence>
<keyword evidence="8" id="KW-0328">Glycosyltransferase</keyword>
<evidence type="ECO:0000256" key="15">
    <source>
        <dbReference type="ARBA" id="ARBA00022989"/>
    </source>
</evidence>
<evidence type="ECO:0000256" key="3">
    <source>
        <dbReference type="ARBA" id="ARBA00012448"/>
    </source>
</evidence>
<keyword evidence="11" id="KW-0378">Hydrolase</keyword>
<gene>
    <name evidence="27" type="ORF">IAB46_09810</name>
</gene>
<dbReference type="Pfam" id="PF00912">
    <property type="entry name" value="Transgly"/>
    <property type="match status" value="1"/>
</dbReference>
<evidence type="ECO:0000256" key="24">
    <source>
        <dbReference type="SAM" id="Phobius"/>
    </source>
</evidence>
<evidence type="ECO:0000256" key="4">
    <source>
        <dbReference type="ARBA" id="ARBA00018638"/>
    </source>
</evidence>
<feature type="region of interest" description="Disordered" evidence="23">
    <location>
        <begin position="829"/>
        <end position="872"/>
    </location>
</feature>
<keyword evidence="9" id="KW-0808">Transferase</keyword>
<keyword evidence="12" id="KW-0133">Cell shape</keyword>
<keyword evidence="5" id="KW-1003">Cell membrane</keyword>
<evidence type="ECO:0000256" key="8">
    <source>
        <dbReference type="ARBA" id="ARBA00022676"/>
    </source>
</evidence>
<dbReference type="SUPFAM" id="SSF56601">
    <property type="entry name" value="beta-lactamase/transpeptidase-like"/>
    <property type="match status" value="1"/>
</dbReference>
<dbReference type="SUPFAM" id="SSF53955">
    <property type="entry name" value="Lysozyme-like"/>
    <property type="match status" value="1"/>
</dbReference>
<keyword evidence="6" id="KW-0121">Carboxypeptidase</keyword>
<evidence type="ECO:0000256" key="10">
    <source>
        <dbReference type="ARBA" id="ARBA00022692"/>
    </source>
</evidence>
<feature type="transmembrane region" description="Helical" evidence="24">
    <location>
        <begin position="30"/>
        <end position="53"/>
    </location>
</feature>
<keyword evidence="16 24" id="KW-0472">Membrane</keyword>
<comment type="caution">
    <text evidence="27">The sequence shown here is derived from an EMBL/GenBank/DDBJ whole genome shotgun (WGS) entry which is preliminary data.</text>
</comment>
<keyword evidence="14" id="KW-0573">Peptidoglycan synthesis</keyword>
<feature type="compositionally biased region" description="Low complexity" evidence="23">
    <location>
        <begin position="862"/>
        <end position="872"/>
    </location>
</feature>
<feature type="domain" description="Glycosyl transferase family 51" evidence="26">
    <location>
        <begin position="84"/>
        <end position="265"/>
    </location>
</feature>
<accession>A0A9D1F5A5</accession>
<dbReference type="InterPro" id="IPR001264">
    <property type="entry name" value="Glyco_trans_51"/>
</dbReference>
<name>A0A9D1F5A5_9FIRM</name>
<dbReference type="GO" id="GO:0046677">
    <property type="term" value="P:response to antibiotic"/>
    <property type="evidence" value="ECO:0007669"/>
    <property type="project" value="UniProtKB-KW"/>
</dbReference>
<evidence type="ECO:0000256" key="18">
    <source>
        <dbReference type="ARBA" id="ARBA00023268"/>
    </source>
</evidence>
<keyword evidence="7" id="KW-0645">Protease</keyword>
<keyword evidence="13" id="KW-0735">Signal-anchor</keyword>
<dbReference type="PANTHER" id="PTHR32282">
    <property type="entry name" value="BINDING PROTEIN TRANSPEPTIDASE, PUTATIVE-RELATED"/>
    <property type="match status" value="1"/>
</dbReference>
<dbReference type="InterPro" id="IPR012338">
    <property type="entry name" value="Beta-lactam/transpept-like"/>
</dbReference>
<evidence type="ECO:0000259" key="25">
    <source>
        <dbReference type="Pfam" id="PF00905"/>
    </source>
</evidence>
<feature type="domain" description="Penicillin-binding protein transpeptidase" evidence="25">
    <location>
        <begin position="446"/>
        <end position="706"/>
    </location>
</feature>
<dbReference type="InterPro" id="IPR023346">
    <property type="entry name" value="Lysozyme-like_dom_sf"/>
</dbReference>
<reference evidence="27" key="1">
    <citation type="submission" date="2020-10" db="EMBL/GenBank/DDBJ databases">
        <authorList>
            <person name="Gilroy R."/>
        </authorList>
    </citation>
    <scope>NUCLEOTIDE SEQUENCE</scope>
    <source>
        <strain evidence="27">CHK178-757</strain>
    </source>
</reference>
<organism evidence="27 28">
    <name type="scientific">Candidatus Scybalocola faecigallinarum</name>
    <dbReference type="NCBI Taxonomy" id="2840941"/>
    <lineage>
        <taxon>Bacteria</taxon>
        <taxon>Bacillati</taxon>
        <taxon>Bacillota</taxon>
        <taxon>Clostridia</taxon>
        <taxon>Lachnospirales</taxon>
        <taxon>Lachnospiraceae</taxon>
        <taxon>Lachnospiraceae incertae sedis</taxon>
        <taxon>Candidatus Scybalocola (ex Gilroy et al. 2021)</taxon>
    </lineage>
</organism>
<dbReference type="GO" id="GO:0008658">
    <property type="term" value="F:penicillin binding"/>
    <property type="evidence" value="ECO:0007669"/>
    <property type="project" value="InterPro"/>
</dbReference>
<proteinExistence type="predicted"/>
<dbReference type="GO" id="GO:0008955">
    <property type="term" value="F:peptidoglycan glycosyltransferase activity"/>
    <property type="evidence" value="ECO:0007669"/>
    <property type="project" value="UniProtKB-EC"/>
</dbReference>
<dbReference type="EMBL" id="DVIT01000035">
    <property type="protein sequence ID" value="HIS47823.1"/>
    <property type="molecule type" value="Genomic_DNA"/>
</dbReference>
<comment type="subcellular location">
    <subcellularLocation>
        <location evidence="2">Cell membrane</location>
        <topology evidence="2">Single-pass type II membrane protein</topology>
    </subcellularLocation>
</comment>
<keyword evidence="10 24" id="KW-0812">Transmembrane</keyword>
<dbReference type="Gene3D" id="1.10.3810.10">
    <property type="entry name" value="Biosynthetic peptidoglycan transglycosylase-like"/>
    <property type="match status" value="1"/>
</dbReference>
<evidence type="ECO:0000259" key="26">
    <source>
        <dbReference type="Pfam" id="PF00912"/>
    </source>
</evidence>
<comment type="catalytic activity">
    <reaction evidence="20">
        <text>Preferential cleavage: (Ac)2-L-Lys-D-Ala-|-D-Ala. Also transpeptidation of peptidyl-alanyl moieties that are N-acyl substituents of D-alanine.</text>
        <dbReference type="EC" id="3.4.16.4"/>
    </reaction>
</comment>
<dbReference type="GO" id="GO:0009252">
    <property type="term" value="P:peptidoglycan biosynthetic process"/>
    <property type="evidence" value="ECO:0007669"/>
    <property type="project" value="UniProtKB-KW"/>
</dbReference>
<evidence type="ECO:0000256" key="1">
    <source>
        <dbReference type="ARBA" id="ARBA00002624"/>
    </source>
</evidence>
<comment type="function">
    <text evidence="1">Cell wall formation. Synthesis of cross-linked peptidoglycan from the lipid intermediates. The enzyme has a penicillin-insensitive transglycosylase N-terminal domain (formation of linear glycan strands) and a penicillin-sensitive transpeptidase C-terminal domain (cross-linking of the peptide subunits).</text>
</comment>
<comment type="catalytic activity">
    <reaction evidence="22">
        <text>[GlcNAc-(1-&gt;4)-Mur2Ac(oyl-L-Ala-gamma-D-Glu-L-Lys-D-Ala-D-Ala)](n)-di-trans,octa-cis-undecaprenyl diphosphate + beta-D-GlcNAc-(1-&gt;4)-Mur2Ac(oyl-L-Ala-gamma-D-Glu-L-Lys-D-Ala-D-Ala)-di-trans,octa-cis-undecaprenyl diphosphate = [GlcNAc-(1-&gt;4)-Mur2Ac(oyl-L-Ala-gamma-D-Glu-L-Lys-D-Ala-D-Ala)](n+1)-di-trans,octa-cis-undecaprenyl diphosphate + di-trans,octa-cis-undecaprenyl diphosphate + H(+)</text>
        <dbReference type="Rhea" id="RHEA:23708"/>
        <dbReference type="Rhea" id="RHEA-COMP:9602"/>
        <dbReference type="Rhea" id="RHEA-COMP:9603"/>
        <dbReference type="ChEBI" id="CHEBI:15378"/>
        <dbReference type="ChEBI" id="CHEBI:58405"/>
        <dbReference type="ChEBI" id="CHEBI:60033"/>
        <dbReference type="ChEBI" id="CHEBI:78435"/>
        <dbReference type="EC" id="2.4.99.28"/>
    </reaction>
</comment>
<dbReference type="Proteomes" id="UP000823927">
    <property type="component" value="Unassembled WGS sequence"/>
</dbReference>
<evidence type="ECO:0000256" key="5">
    <source>
        <dbReference type="ARBA" id="ARBA00022475"/>
    </source>
</evidence>
<evidence type="ECO:0000256" key="11">
    <source>
        <dbReference type="ARBA" id="ARBA00022801"/>
    </source>
</evidence>
<evidence type="ECO:0000256" key="9">
    <source>
        <dbReference type="ARBA" id="ARBA00022679"/>
    </source>
</evidence>
<evidence type="ECO:0000256" key="22">
    <source>
        <dbReference type="ARBA" id="ARBA00049902"/>
    </source>
</evidence>
<keyword evidence="18" id="KW-0511">Multifunctional enzyme</keyword>
<evidence type="ECO:0000256" key="16">
    <source>
        <dbReference type="ARBA" id="ARBA00023136"/>
    </source>
</evidence>
<evidence type="ECO:0000256" key="21">
    <source>
        <dbReference type="ARBA" id="ARBA00044770"/>
    </source>
</evidence>
<dbReference type="Pfam" id="PF00905">
    <property type="entry name" value="Transpeptidase"/>
    <property type="match status" value="1"/>
</dbReference>
<protein>
    <recommendedName>
        <fullName evidence="4">Penicillin-binding protein 1A</fullName>
        <ecNumber evidence="21">2.4.99.28</ecNumber>
        <ecNumber evidence="3">3.4.16.4</ecNumber>
    </recommendedName>
</protein>
<evidence type="ECO:0000256" key="12">
    <source>
        <dbReference type="ARBA" id="ARBA00022960"/>
    </source>
</evidence>
<evidence type="ECO:0000256" key="13">
    <source>
        <dbReference type="ARBA" id="ARBA00022968"/>
    </source>
</evidence>
<evidence type="ECO:0000256" key="20">
    <source>
        <dbReference type="ARBA" id="ARBA00034000"/>
    </source>
</evidence>
<dbReference type="GO" id="GO:0030288">
    <property type="term" value="C:outer membrane-bounded periplasmic space"/>
    <property type="evidence" value="ECO:0007669"/>
    <property type="project" value="TreeGrafter"/>
</dbReference>
<dbReference type="InterPro" id="IPR036950">
    <property type="entry name" value="PBP_transglycosylase"/>
</dbReference>
<keyword evidence="15 24" id="KW-1133">Transmembrane helix</keyword>
<dbReference type="GO" id="GO:0006508">
    <property type="term" value="P:proteolysis"/>
    <property type="evidence" value="ECO:0007669"/>
    <property type="project" value="UniProtKB-KW"/>
</dbReference>
<evidence type="ECO:0000256" key="23">
    <source>
        <dbReference type="SAM" id="MobiDB-lite"/>
    </source>
</evidence>
<evidence type="ECO:0000256" key="2">
    <source>
        <dbReference type="ARBA" id="ARBA00004401"/>
    </source>
</evidence>
<reference evidence="27" key="2">
    <citation type="journal article" date="2021" name="PeerJ">
        <title>Extensive microbial diversity within the chicken gut microbiome revealed by metagenomics and culture.</title>
        <authorList>
            <person name="Gilroy R."/>
            <person name="Ravi A."/>
            <person name="Getino M."/>
            <person name="Pursley I."/>
            <person name="Horton D.L."/>
            <person name="Alikhan N.F."/>
            <person name="Baker D."/>
            <person name="Gharbi K."/>
            <person name="Hall N."/>
            <person name="Watson M."/>
            <person name="Adriaenssens E.M."/>
            <person name="Foster-Nyarko E."/>
            <person name="Jarju S."/>
            <person name="Secka A."/>
            <person name="Antonio M."/>
            <person name="Oren A."/>
            <person name="Chaudhuri R.R."/>
            <person name="La Ragione R."/>
            <person name="Hildebrand F."/>
            <person name="Pallen M.J."/>
        </authorList>
    </citation>
    <scope>NUCLEOTIDE SEQUENCE</scope>
    <source>
        <strain evidence="27">CHK178-757</strain>
    </source>
</reference>
<keyword evidence="17" id="KW-0046">Antibiotic resistance</keyword>
<dbReference type="GO" id="GO:0008360">
    <property type="term" value="P:regulation of cell shape"/>
    <property type="evidence" value="ECO:0007669"/>
    <property type="project" value="UniProtKB-KW"/>
</dbReference>
<dbReference type="GO" id="GO:0005886">
    <property type="term" value="C:plasma membrane"/>
    <property type="evidence" value="ECO:0007669"/>
    <property type="project" value="UniProtKB-SubCell"/>
</dbReference>
<evidence type="ECO:0000256" key="19">
    <source>
        <dbReference type="ARBA" id="ARBA00023316"/>
    </source>
</evidence>
<dbReference type="InterPro" id="IPR001460">
    <property type="entry name" value="PCN-bd_Tpept"/>
</dbReference>
<evidence type="ECO:0000256" key="7">
    <source>
        <dbReference type="ARBA" id="ARBA00022670"/>
    </source>
</evidence>